<dbReference type="Proteomes" id="UP001418222">
    <property type="component" value="Unassembled WGS sequence"/>
</dbReference>
<dbReference type="EMBL" id="JBBWWQ010000011">
    <property type="protein sequence ID" value="KAK8935965.1"/>
    <property type="molecule type" value="Genomic_DNA"/>
</dbReference>
<evidence type="ECO:0000313" key="3">
    <source>
        <dbReference type="Proteomes" id="UP001418222"/>
    </source>
</evidence>
<proteinExistence type="predicted"/>
<evidence type="ECO:0000313" key="2">
    <source>
        <dbReference type="EMBL" id="KAK8938744.1"/>
    </source>
</evidence>
<dbReference type="EMBL" id="JBBWWQ010000009">
    <property type="protein sequence ID" value="KAK8938744.1"/>
    <property type="molecule type" value="Genomic_DNA"/>
</dbReference>
<reference evidence="2 3" key="1">
    <citation type="journal article" date="2022" name="Nat. Plants">
        <title>Genomes of leafy and leafless Platanthera orchids illuminate the evolution of mycoheterotrophy.</title>
        <authorList>
            <person name="Li M.H."/>
            <person name="Liu K.W."/>
            <person name="Li Z."/>
            <person name="Lu H.C."/>
            <person name="Ye Q.L."/>
            <person name="Zhang D."/>
            <person name="Wang J.Y."/>
            <person name="Li Y.F."/>
            <person name="Zhong Z.M."/>
            <person name="Liu X."/>
            <person name="Yu X."/>
            <person name="Liu D.K."/>
            <person name="Tu X.D."/>
            <person name="Liu B."/>
            <person name="Hao Y."/>
            <person name="Liao X.Y."/>
            <person name="Jiang Y.T."/>
            <person name="Sun W.H."/>
            <person name="Chen J."/>
            <person name="Chen Y.Q."/>
            <person name="Ai Y."/>
            <person name="Zhai J.W."/>
            <person name="Wu S.S."/>
            <person name="Zhou Z."/>
            <person name="Hsiao Y.Y."/>
            <person name="Wu W.L."/>
            <person name="Chen Y.Y."/>
            <person name="Lin Y.F."/>
            <person name="Hsu J.L."/>
            <person name="Li C.Y."/>
            <person name="Wang Z.W."/>
            <person name="Zhao X."/>
            <person name="Zhong W.Y."/>
            <person name="Ma X.K."/>
            <person name="Ma L."/>
            <person name="Huang J."/>
            <person name="Chen G.Z."/>
            <person name="Huang M.Z."/>
            <person name="Huang L."/>
            <person name="Peng D.H."/>
            <person name="Luo Y.B."/>
            <person name="Zou S.Q."/>
            <person name="Chen S.P."/>
            <person name="Lan S."/>
            <person name="Tsai W.C."/>
            <person name="Van de Peer Y."/>
            <person name="Liu Z.J."/>
        </authorList>
    </citation>
    <scope>NUCLEOTIDE SEQUENCE [LARGE SCALE GENOMIC DNA]</scope>
    <source>
        <strain evidence="2">Lor287</strain>
    </source>
</reference>
<protein>
    <submittedName>
        <fullName evidence="2">Uncharacterized protein</fullName>
    </submittedName>
</protein>
<comment type="caution">
    <text evidence="2">The sequence shown here is derived from an EMBL/GenBank/DDBJ whole genome shotgun (WGS) entry which is preliminary data.</text>
</comment>
<gene>
    <name evidence="2" type="ORF">KSP39_PZI011667</name>
    <name evidence="1" type="ORF">KSP39_PZI012920</name>
</gene>
<reference evidence="2" key="2">
    <citation type="submission" date="2024-02" db="EMBL/GenBank/DDBJ databases">
        <authorList>
            <person name="Li M.-H."/>
            <person name="Liu K.-W."/>
            <person name="Li Z."/>
            <person name="Lu H.-C."/>
            <person name="Ye Q.-L."/>
            <person name="Zhang D."/>
            <person name="Wang J.-Y."/>
            <person name="Li Y.-F."/>
            <person name="Zhong Z.-M."/>
            <person name="Liu X."/>
            <person name="Yu X."/>
            <person name="Liu D.-K."/>
            <person name="Tu X.-D."/>
            <person name="Liu B."/>
            <person name="Hao Y."/>
            <person name="Liao X.-Y."/>
            <person name="Jiang Y.-T."/>
            <person name="Sun W.-H."/>
            <person name="Chen J."/>
            <person name="Ai Y."/>
            <person name="Zhai J.-W."/>
            <person name="Wu S.-S."/>
            <person name="Zhou Z."/>
            <person name="Hsiao Y.-Y."/>
            <person name="Wu W.-L."/>
            <person name="Chen Y.-Y."/>
            <person name="Lin Y.-F."/>
            <person name="Hsu J.-L."/>
            <person name="Li C.-Y."/>
            <person name="Wang Z.-W."/>
            <person name="Zhao X."/>
            <person name="Zhong W.-Y."/>
            <person name="Ma X.-K."/>
            <person name="Ma L."/>
            <person name="Huang J."/>
            <person name="Chen G.-Z."/>
            <person name="Huang M.-Z."/>
            <person name="Huang L."/>
            <person name="Peng D.-H."/>
            <person name="Luo Y.-B."/>
            <person name="Zou S.-Q."/>
            <person name="Chen S.-P."/>
            <person name="Lan S."/>
            <person name="Tsai W.-C."/>
            <person name="Van De Peer Y."/>
            <person name="Liu Z.-J."/>
        </authorList>
    </citation>
    <scope>NUCLEOTIDE SEQUENCE</scope>
    <source>
        <strain evidence="2">Lor287</strain>
        <tissue evidence="2">Leaf</tissue>
    </source>
</reference>
<evidence type="ECO:0000313" key="1">
    <source>
        <dbReference type="EMBL" id="KAK8935965.1"/>
    </source>
</evidence>
<accession>A0AAP0BHJ5</accession>
<organism evidence="2 3">
    <name type="scientific">Platanthera zijinensis</name>
    <dbReference type="NCBI Taxonomy" id="2320716"/>
    <lineage>
        <taxon>Eukaryota</taxon>
        <taxon>Viridiplantae</taxon>
        <taxon>Streptophyta</taxon>
        <taxon>Embryophyta</taxon>
        <taxon>Tracheophyta</taxon>
        <taxon>Spermatophyta</taxon>
        <taxon>Magnoliopsida</taxon>
        <taxon>Liliopsida</taxon>
        <taxon>Asparagales</taxon>
        <taxon>Orchidaceae</taxon>
        <taxon>Orchidoideae</taxon>
        <taxon>Orchideae</taxon>
        <taxon>Orchidinae</taxon>
        <taxon>Platanthera</taxon>
    </lineage>
</organism>
<dbReference type="AlphaFoldDB" id="A0AAP0BHJ5"/>
<sequence length="55" mass="6403">MRGIQMVQAIWLRTDQLVITFKSGPLKEIVQHPIKNYLIFVTQKSAMLLKEPSVY</sequence>
<name>A0AAP0BHJ5_9ASPA</name>
<keyword evidence="3" id="KW-1185">Reference proteome</keyword>